<dbReference type="EMBL" id="AP025628">
    <property type="protein sequence ID" value="BDG61887.1"/>
    <property type="molecule type" value="Genomic_DNA"/>
</dbReference>
<organism evidence="2 3">
    <name type="scientific">Caldinitratiruptor microaerophilus</name>
    <dbReference type="NCBI Taxonomy" id="671077"/>
    <lineage>
        <taxon>Bacteria</taxon>
        <taxon>Bacillati</taxon>
        <taxon>Bacillota</taxon>
        <taxon>Clostridia</taxon>
        <taxon>Eubacteriales</taxon>
        <taxon>Symbiobacteriaceae</taxon>
        <taxon>Caldinitratiruptor</taxon>
    </lineage>
</organism>
<proteinExistence type="predicted"/>
<evidence type="ECO:0000313" key="2">
    <source>
        <dbReference type="EMBL" id="BDG61887.1"/>
    </source>
</evidence>
<dbReference type="CDD" id="cd00093">
    <property type="entry name" value="HTH_XRE"/>
    <property type="match status" value="1"/>
</dbReference>
<evidence type="ECO:0000259" key="1">
    <source>
        <dbReference type="PROSITE" id="PS50943"/>
    </source>
</evidence>
<dbReference type="Pfam" id="PF01381">
    <property type="entry name" value="HTH_3"/>
    <property type="match status" value="1"/>
</dbReference>
<keyword evidence="3" id="KW-1185">Reference proteome</keyword>
<sequence length="84" mass="9329">MRKAMRDARLRLGLSQEDLAQMVGTTPEAIGLYESGERLPPPREAAILALTLRVPVYELFREYAPLFTATVGLRASQEADPGER</sequence>
<dbReference type="GO" id="GO:0003677">
    <property type="term" value="F:DNA binding"/>
    <property type="evidence" value="ECO:0007669"/>
    <property type="project" value="InterPro"/>
</dbReference>
<dbReference type="SUPFAM" id="SSF47413">
    <property type="entry name" value="lambda repressor-like DNA-binding domains"/>
    <property type="match status" value="1"/>
</dbReference>
<dbReference type="Gene3D" id="1.10.260.40">
    <property type="entry name" value="lambda repressor-like DNA-binding domains"/>
    <property type="match status" value="1"/>
</dbReference>
<feature type="domain" description="HTH cro/C1-type" evidence="1">
    <location>
        <begin position="5"/>
        <end position="59"/>
    </location>
</feature>
<protein>
    <recommendedName>
        <fullName evidence="1">HTH cro/C1-type domain-containing protein</fullName>
    </recommendedName>
</protein>
<dbReference type="RefSeq" id="WP_264842518.1">
    <property type="nucleotide sequence ID" value="NZ_AP025628.1"/>
</dbReference>
<accession>A0AA35CPQ1</accession>
<evidence type="ECO:0000313" key="3">
    <source>
        <dbReference type="Proteomes" id="UP001163687"/>
    </source>
</evidence>
<dbReference type="Proteomes" id="UP001163687">
    <property type="component" value="Chromosome"/>
</dbReference>
<dbReference type="PROSITE" id="PS50943">
    <property type="entry name" value="HTH_CROC1"/>
    <property type="match status" value="1"/>
</dbReference>
<dbReference type="AlphaFoldDB" id="A0AA35CPQ1"/>
<dbReference type="InterPro" id="IPR001387">
    <property type="entry name" value="Cro/C1-type_HTH"/>
</dbReference>
<reference evidence="2" key="1">
    <citation type="submission" date="2022-03" db="EMBL/GenBank/DDBJ databases">
        <title>Complete genome sequence of Caldinitratiruptor microaerophilus.</title>
        <authorList>
            <person name="Mukaiyama R."/>
            <person name="Nishiyama T."/>
            <person name="Ueda K."/>
        </authorList>
    </citation>
    <scope>NUCLEOTIDE SEQUENCE</scope>
    <source>
        <strain evidence="2">JCM 16183</strain>
    </source>
</reference>
<gene>
    <name evidence="2" type="ORF">caldi_29770</name>
</gene>
<name>A0AA35CPQ1_9FIRM</name>
<dbReference type="KEGG" id="cmic:caldi_29770"/>
<dbReference type="SMART" id="SM00530">
    <property type="entry name" value="HTH_XRE"/>
    <property type="match status" value="1"/>
</dbReference>
<dbReference type="InterPro" id="IPR010982">
    <property type="entry name" value="Lambda_DNA-bd_dom_sf"/>
</dbReference>